<dbReference type="Proteomes" id="UP000765509">
    <property type="component" value="Unassembled WGS sequence"/>
</dbReference>
<evidence type="ECO:0000256" key="1">
    <source>
        <dbReference type="ARBA" id="ARBA00022679"/>
    </source>
</evidence>
<evidence type="ECO:0000256" key="3">
    <source>
        <dbReference type="ARBA" id="ARBA00022722"/>
    </source>
</evidence>
<evidence type="ECO:0000259" key="7">
    <source>
        <dbReference type="Pfam" id="PF17917"/>
    </source>
</evidence>
<keyword evidence="2" id="KW-0548">Nucleotidyltransferase</keyword>
<gene>
    <name evidence="8" type="ORF">O181_100250</name>
</gene>
<accession>A0A9Q3JCE1</accession>
<dbReference type="GO" id="GO:0003964">
    <property type="term" value="F:RNA-directed DNA polymerase activity"/>
    <property type="evidence" value="ECO:0007669"/>
    <property type="project" value="UniProtKB-KW"/>
</dbReference>
<keyword evidence="5" id="KW-0378">Hydrolase</keyword>
<organism evidence="8 9">
    <name type="scientific">Austropuccinia psidii MF-1</name>
    <dbReference type="NCBI Taxonomy" id="1389203"/>
    <lineage>
        <taxon>Eukaryota</taxon>
        <taxon>Fungi</taxon>
        <taxon>Dikarya</taxon>
        <taxon>Basidiomycota</taxon>
        <taxon>Pucciniomycotina</taxon>
        <taxon>Pucciniomycetes</taxon>
        <taxon>Pucciniales</taxon>
        <taxon>Sphaerophragmiaceae</taxon>
        <taxon>Austropuccinia</taxon>
    </lineage>
</organism>
<evidence type="ECO:0000256" key="6">
    <source>
        <dbReference type="ARBA" id="ARBA00022918"/>
    </source>
</evidence>
<dbReference type="InterPro" id="IPR050951">
    <property type="entry name" value="Retrovirus_Pol_polyprotein"/>
</dbReference>
<comment type="caution">
    <text evidence="8">The sequence shown here is derived from an EMBL/GenBank/DDBJ whole genome shotgun (WGS) entry which is preliminary data.</text>
</comment>
<dbReference type="Pfam" id="PF17917">
    <property type="entry name" value="RT_RNaseH"/>
    <property type="match status" value="1"/>
</dbReference>
<protein>
    <recommendedName>
        <fullName evidence="7">Reverse transcriptase RNase H-like domain-containing protein</fullName>
    </recommendedName>
</protein>
<dbReference type="AlphaFoldDB" id="A0A9Q3JCE1"/>
<evidence type="ECO:0000256" key="2">
    <source>
        <dbReference type="ARBA" id="ARBA00022695"/>
    </source>
</evidence>
<keyword evidence="1" id="KW-0808">Transferase</keyword>
<dbReference type="InterPro" id="IPR043502">
    <property type="entry name" value="DNA/RNA_pol_sf"/>
</dbReference>
<sequence length="286" mass="32860">MTVDRAKAFLSLRQALTTAAPLLMPDFKLPFKLNIDASGDGLGSALHQVQIINDTPVEGPICFISRQIKPTEASYGASQMEYLCLFWSLEELNYFLEGCGFEVITDCTAVKSLLNKYRPNRHILRWQIAIQEYRGNMTIVHKHGNIHKNADGLRRWPLPNNIDNPAYVPEESSPQISIEGISVTDLITTFFAEFRNSYTKDKNLSILCQLLTKYCKEKSLIHALDEIWKKSYDERIFHLLDGIIYHRTKHTCVMTVLEKSMINLLLKEWHDSPFSGHLSEDRAREE</sequence>
<keyword evidence="3" id="KW-0540">Nuclease</keyword>
<evidence type="ECO:0000256" key="4">
    <source>
        <dbReference type="ARBA" id="ARBA00022759"/>
    </source>
</evidence>
<evidence type="ECO:0000313" key="9">
    <source>
        <dbReference type="Proteomes" id="UP000765509"/>
    </source>
</evidence>
<name>A0A9Q3JCE1_9BASI</name>
<keyword evidence="4" id="KW-0255">Endonuclease</keyword>
<dbReference type="OrthoDB" id="2287420at2759"/>
<keyword evidence="9" id="KW-1185">Reference proteome</keyword>
<dbReference type="EMBL" id="AVOT02069704">
    <property type="protein sequence ID" value="MBW0560535.1"/>
    <property type="molecule type" value="Genomic_DNA"/>
</dbReference>
<dbReference type="GO" id="GO:0016787">
    <property type="term" value="F:hydrolase activity"/>
    <property type="evidence" value="ECO:0007669"/>
    <property type="project" value="UniProtKB-KW"/>
</dbReference>
<dbReference type="PANTHER" id="PTHR37984:SF5">
    <property type="entry name" value="PROTEIN NYNRIN-LIKE"/>
    <property type="match status" value="1"/>
</dbReference>
<keyword evidence="6" id="KW-0695">RNA-directed DNA polymerase</keyword>
<dbReference type="PANTHER" id="PTHR37984">
    <property type="entry name" value="PROTEIN CBG26694"/>
    <property type="match status" value="1"/>
</dbReference>
<proteinExistence type="predicted"/>
<dbReference type="CDD" id="cd09274">
    <property type="entry name" value="RNase_HI_RT_Ty3"/>
    <property type="match status" value="1"/>
</dbReference>
<reference evidence="8" key="1">
    <citation type="submission" date="2021-03" db="EMBL/GenBank/DDBJ databases">
        <title>Draft genome sequence of rust myrtle Austropuccinia psidii MF-1, a brazilian biotype.</title>
        <authorList>
            <person name="Quecine M.C."/>
            <person name="Pachon D.M.R."/>
            <person name="Bonatelli M.L."/>
            <person name="Correr F.H."/>
            <person name="Franceschini L.M."/>
            <person name="Leite T.F."/>
            <person name="Margarido G.R.A."/>
            <person name="Almeida C.A."/>
            <person name="Ferrarezi J.A."/>
            <person name="Labate C.A."/>
        </authorList>
    </citation>
    <scope>NUCLEOTIDE SEQUENCE</scope>
    <source>
        <strain evidence="8">MF-1</strain>
    </source>
</reference>
<dbReference type="GO" id="GO:0004519">
    <property type="term" value="F:endonuclease activity"/>
    <property type="evidence" value="ECO:0007669"/>
    <property type="project" value="UniProtKB-KW"/>
</dbReference>
<dbReference type="InterPro" id="IPR041373">
    <property type="entry name" value="RT_RNaseH"/>
</dbReference>
<dbReference type="SUPFAM" id="SSF56672">
    <property type="entry name" value="DNA/RNA polymerases"/>
    <property type="match status" value="1"/>
</dbReference>
<evidence type="ECO:0000313" key="8">
    <source>
        <dbReference type="EMBL" id="MBW0560535.1"/>
    </source>
</evidence>
<feature type="domain" description="Reverse transcriptase RNase H-like" evidence="7">
    <location>
        <begin position="26"/>
        <end position="133"/>
    </location>
</feature>
<evidence type="ECO:0000256" key="5">
    <source>
        <dbReference type="ARBA" id="ARBA00022801"/>
    </source>
</evidence>